<dbReference type="Proteomes" id="UP000796880">
    <property type="component" value="Unassembled WGS sequence"/>
</dbReference>
<evidence type="ECO:0000313" key="2">
    <source>
        <dbReference type="Proteomes" id="UP000796880"/>
    </source>
</evidence>
<keyword evidence="2" id="KW-1185">Reference proteome</keyword>
<dbReference type="AlphaFoldDB" id="A0A8K0ML10"/>
<proteinExistence type="predicted"/>
<protein>
    <submittedName>
        <fullName evidence="1">Uncharacterized protein</fullName>
    </submittedName>
</protein>
<name>A0A8K0ML10_9ROSA</name>
<evidence type="ECO:0000313" key="1">
    <source>
        <dbReference type="EMBL" id="KAF3449588.1"/>
    </source>
</evidence>
<dbReference type="OrthoDB" id="852017at2759"/>
<organism evidence="1 2">
    <name type="scientific">Rhamnella rubrinervis</name>
    <dbReference type="NCBI Taxonomy" id="2594499"/>
    <lineage>
        <taxon>Eukaryota</taxon>
        <taxon>Viridiplantae</taxon>
        <taxon>Streptophyta</taxon>
        <taxon>Embryophyta</taxon>
        <taxon>Tracheophyta</taxon>
        <taxon>Spermatophyta</taxon>
        <taxon>Magnoliopsida</taxon>
        <taxon>eudicotyledons</taxon>
        <taxon>Gunneridae</taxon>
        <taxon>Pentapetalae</taxon>
        <taxon>rosids</taxon>
        <taxon>fabids</taxon>
        <taxon>Rosales</taxon>
        <taxon>Rhamnaceae</taxon>
        <taxon>rhamnoid group</taxon>
        <taxon>Rhamneae</taxon>
        <taxon>Rhamnella</taxon>
    </lineage>
</organism>
<reference evidence="1" key="1">
    <citation type="submission" date="2020-03" db="EMBL/GenBank/DDBJ databases">
        <title>A high-quality chromosome-level genome assembly of a woody plant with both climbing and erect habits, Rhamnella rubrinervis.</title>
        <authorList>
            <person name="Lu Z."/>
            <person name="Yang Y."/>
            <person name="Zhu X."/>
            <person name="Sun Y."/>
        </authorList>
    </citation>
    <scope>NUCLEOTIDE SEQUENCE</scope>
    <source>
        <strain evidence="1">BYM</strain>
        <tissue evidence="1">Leaf</tissue>
    </source>
</reference>
<gene>
    <name evidence="1" type="ORF">FNV43_RR10317</name>
</gene>
<dbReference type="EMBL" id="VOIH02000004">
    <property type="protein sequence ID" value="KAF3449588.1"/>
    <property type="molecule type" value="Genomic_DNA"/>
</dbReference>
<accession>A0A8K0ML10</accession>
<sequence length="185" mass="21505">MNEYINPTKATYAGMSPSDLTLIRQECAQPFAQGLIEETNSDWACQAFYEEKQSEQIWGKKRCMKGMGSKEPLIYSNGLEGFTCETYMSHRETMTTIRGKNYTYSSKMKVSIAFLRLVLDNIWVDLEETSRDEVFNRQAFRQHLERMEIRFGQVLDCMKQQEAEMQTIKNDVPQSSSPPRRQLAI</sequence>
<comment type="caution">
    <text evidence="1">The sequence shown here is derived from an EMBL/GenBank/DDBJ whole genome shotgun (WGS) entry which is preliminary data.</text>
</comment>